<proteinExistence type="predicted"/>
<protein>
    <submittedName>
        <fullName evidence="3">PITH domain-containing protein</fullName>
    </submittedName>
</protein>
<reference evidence="3" key="1">
    <citation type="submission" date="2016-06" db="UniProtKB">
        <authorList>
            <consortium name="WormBaseParasite"/>
        </authorList>
    </citation>
    <scope>IDENTIFICATION</scope>
</reference>
<organism evidence="3">
    <name type="scientific">Schistosoma curassoni</name>
    <dbReference type="NCBI Taxonomy" id="6186"/>
    <lineage>
        <taxon>Eukaryota</taxon>
        <taxon>Metazoa</taxon>
        <taxon>Spiralia</taxon>
        <taxon>Lophotrochozoa</taxon>
        <taxon>Platyhelminthes</taxon>
        <taxon>Trematoda</taxon>
        <taxon>Digenea</taxon>
        <taxon>Strigeidida</taxon>
        <taxon>Schistosomatoidea</taxon>
        <taxon>Schistosomatidae</taxon>
        <taxon>Schistosoma</taxon>
    </lineage>
</organism>
<sequence length="101" mass="11066">MQLDDLNFADDLALPSHTQLQMSEKAISVPAAASVLVGINIHKGKSTILLYKSTYNNRITHDGEAMEDVKLFTYLGSITDEHDGSDADVNVQICKARAVYL</sequence>
<gene>
    <name evidence="1" type="ORF">SCUD_LOCUS7882</name>
</gene>
<keyword evidence="2" id="KW-1185">Reference proteome</keyword>
<dbReference type="Proteomes" id="UP000279833">
    <property type="component" value="Unassembled WGS sequence"/>
</dbReference>
<evidence type="ECO:0000313" key="1">
    <source>
        <dbReference type="EMBL" id="VDP28238.1"/>
    </source>
</evidence>
<accession>A0A183JYS5</accession>
<evidence type="ECO:0000313" key="3">
    <source>
        <dbReference type="WBParaSite" id="SCUD_0000788201-mRNA-1"/>
    </source>
</evidence>
<dbReference type="AlphaFoldDB" id="A0A183JYS5"/>
<dbReference type="EMBL" id="UZAK01032509">
    <property type="protein sequence ID" value="VDP28238.1"/>
    <property type="molecule type" value="Genomic_DNA"/>
</dbReference>
<name>A0A183JYS5_9TREM</name>
<reference evidence="1 2" key="2">
    <citation type="submission" date="2018-11" db="EMBL/GenBank/DDBJ databases">
        <authorList>
            <consortium name="Pathogen Informatics"/>
        </authorList>
    </citation>
    <scope>NUCLEOTIDE SEQUENCE [LARGE SCALE GENOMIC DNA]</scope>
    <source>
        <strain evidence="1">Dakar</strain>
        <strain evidence="2">Dakar, Senegal</strain>
    </source>
</reference>
<dbReference type="WBParaSite" id="SCUD_0000788201-mRNA-1">
    <property type="protein sequence ID" value="SCUD_0000788201-mRNA-1"/>
    <property type="gene ID" value="SCUD_0000788201"/>
</dbReference>
<evidence type="ECO:0000313" key="2">
    <source>
        <dbReference type="Proteomes" id="UP000279833"/>
    </source>
</evidence>